<keyword evidence="4" id="KW-0732">Signal</keyword>
<evidence type="ECO:0000259" key="5">
    <source>
        <dbReference type="Pfam" id="PF17389"/>
    </source>
</evidence>
<dbReference type="Pfam" id="PF17389">
    <property type="entry name" value="Bac_rhamnosid6H"/>
    <property type="match status" value="1"/>
</dbReference>
<dbReference type="InterPro" id="IPR008928">
    <property type="entry name" value="6-hairpin_glycosidase_sf"/>
</dbReference>
<accession>A0A1G6JIK4</accession>
<dbReference type="OrthoDB" id="9815108at2"/>
<dbReference type="Gene3D" id="2.60.420.10">
    <property type="entry name" value="Maltose phosphorylase, domain 3"/>
    <property type="match status" value="1"/>
</dbReference>
<comment type="catalytic activity">
    <reaction evidence="1">
        <text>Hydrolysis of terminal non-reducing alpha-L-rhamnose residues in alpha-L-rhamnosides.</text>
        <dbReference type="EC" id="3.2.1.40"/>
    </reaction>
</comment>
<dbReference type="PANTHER" id="PTHR33307">
    <property type="entry name" value="ALPHA-RHAMNOSIDASE (EUROFUNG)"/>
    <property type="match status" value="1"/>
</dbReference>
<dbReference type="PANTHER" id="PTHR33307:SF6">
    <property type="entry name" value="ALPHA-RHAMNOSIDASE (EUROFUNG)-RELATED"/>
    <property type="match status" value="1"/>
</dbReference>
<dbReference type="AlphaFoldDB" id="A0A1G6JIK4"/>
<evidence type="ECO:0000313" key="8">
    <source>
        <dbReference type="Proteomes" id="UP000198757"/>
    </source>
</evidence>
<feature type="signal peptide" evidence="4">
    <location>
        <begin position="1"/>
        <end position="20"/>
    </location>
</feature>
<sequence length="770" mass="86862">MLKSIVFALVILTSSLQLNAQPWKAKWISTMESQSTTNTWLMYRKTIKITARPATAFTRIAVDSKYWLWINGQQVVFEGGLKRGPNPTDTYYDEVNIAPYLRAGSNTIAVLLWYFGKDGFSHKSSGRAGLLFDCQAEELEVLSDKTWKAALAKAFQTAGEPYPNFRLSESSLLYDARKDPGVWQGTGYDDQWMPMAQEIGQAGDGPWNNLVRRPIPLWKDYGRGAYPDSRNFPFVSTGDTIICTLPYNAQLTPWFRVEAEAGQKIMMATDNYLFYGPETNIRAEYITKKGVQEYENPGWMNGHKMYYFIPAGVKVLDLGYRETGFQTRFDGSFSSSDPFLNKLWEKARRTLYVTMRDTYMDCPERERAAWTGDAVNESGQAFYALSPASHSLGKKWLYELVNWRKKDGTIYAPVPAGNWVSELPCQSVTSIGYYGLWNFYLHSGDRQVLTDLYDGAKQYLDLWEKDGRGTMKLRRGDWTWGDWGDQIDTVLVYNLLYSLGVKGMQLAANELGKTEDARSYAQFLETFREAFNRQFWTGTAYRSPGYKGATDDRVQALAVVSGVAGKDKYPALLKLFKKEEHASPYMEKYVFEAMFRMGYEDEAIARHKKRLSYMVNHPGFTTLFEGWGIGAEGFGGGTVNHAWTGGGLTVLSQFLCGIAPLQPGYKLFQILPQPGSVTRARASVASVAGQITSSFKQSDKTFVLTAVVPDGTRAVVGIPDKGYRRIMLGKEVIWENGRYKKNDRIQMMGDTPGHISVLVTPGKWELCASK</sequence>
<dbReference type="SUPFAM" id="SSF48208">
    <property type="entry name" value="Six-hairpin glycosidases"/>
    <property type="match status" value="1"/>
</dbReference>
<dbReference type="GO" id="GO:0030596">
    <property type="term" value="F:alpha-L-rhamnosidase activity"/>
    <property type="evidence" value="ECO:0007669"/>
    <property type="project" value="UniProtKB-EC"/>
</dbReference>
<evidence type="ECO:0000256" key="3">
    <source>
        <dbReference type="ARBA" id="ARBA00022801"/>
    </source>
</evidence>
<dbReference type="InterPro" id="IPR012341">
    <property type="entry name" value="6hp_glycosidase-like_sf"/>
</dbReference>
<evidence type="ECO:0000256" key="2">
    <source>
        <dbReference type="ARBA" id="ARBA00012652"/>
    </source>
</evidence>
<evidence type="ECO:0000313" key="7">
    <source>
        <dbReference type="EMBL" id="SDC18569.1"/>
    </source>
</evidence>
<gene>
    <name evidence="7" type="ORF">SAMN04487894_101548</name>
</gene>
<dbReference type="Pfam" id="PF17390">
    <property type="entry name" value="Bac_rhamnosid_C"/>
    <property type="match status" value="1"/>
</dbReference>
<feature type="domain" description="Alpha-L-rhamnosidase C-terminal" evidence="6">
    <location>
        <begin position="657"/>
        <end position="729"/>
    </location>
</feature>
<reference evidence="8" key="1">
    <citation type="submission" date="2016-10" db="EMBL/GenBank/DDBJ databases">
        <authorList>
            <person name="Varghese N."/>
            <person name="Submissions S."/>
        </authorList>
    </citation>
    <scope>NUCLEOTIDE SEQUENCE [LARGE SCALE GENOMIC DNA]</scope>
    <source>
        <strain evidence="8">DSM 25811 / CCM 8410 / LMG 26954 / E90</strain>
    </source>
</reference>
<dbReference type="SUPFAM" id="SSF49785">
    <property type="entry name" value="Galactose-binding domain-like"/>
    <property type="match status" value="1"/>
</dbReference>
<evidence type="ECO:0000259" key="6">
    <source>
        <dbReference type="Pfam" id="PF17390"/>
    </source>
</evidence>
<name>A0A1G6JIK4_NIADE</name>
<dbReference type="InterPro" id="IPR035398">
    <property type="entry name" value="Bac_rhamnosid_C"/>
</dbReference>
<keyword evidence="3 7" id="KW-0378">Hydrolase</keyword>
<protein>
    <recommendedName>
        <fullName evidence="2">alpha-L-rhamnosidase</fullName>
        <ecNumber evidence="2">3.2.1.40</ecNumber>
    </recommendedName>
</protein>
<dbReference type="EC" id="3.2.1.40" evidence="2"/>
<keyword evidence="8" id="KW-1185">Reference proteome</keyword>
<dbReference type="InterPro" id="IPR035396">
    <property type="entry name" value="Bac_rhamnosid6H"/>
</dbReference>
<feature type="domain" description="Alpha-L-rhamnosidase six-hairpin glycosidase" evidence="5">
    <location>
        <begin position="331"/>
        <end position="645"/>
    </location>
</feature>
<dbReference type="InterPro" id="IPR008979">
    <property type="entry name" value="Galactose-bd-like_sf"/>
</dbReference>
<organism evidence="7 8">
    <name type="scientific">Niabella drilacis (strain DSM 25811 / CCM 8410 / CCUG 62505 / LMG 26954 / E90)</name>
    <dbReference type="NCBI Taxonomy" id="1285928"/>
    <lineage>
        <taxon>Bacteria</taxon>
        <taxon>Pseudomonadati</taxon>
        <taxon>Bacteroidota</taxon>
        <taxon>Chitinophagia</taxon>
        <taxon>Chitinophagales</taxon>
        <taxon>Chitinophagaceae</taxon>
        <taxon>Niabella</taxon>
    </lineage>
</organism>
<dbReference type="Gene3D" id="1.50.10.10">
    <property type="match status" value="1"/>
</dbReference>
<feature type="chain" id="PRO_5011494676" description="alpha-L-rhamnosidase" evidence="4">
    <location>
        <begin position="21"/>
        <end position="770"/>
    </location>
</feature>
<dbReference type="Gene3D" id="2.60.120.260">
    <property type="entry name" value="Galactose-binding domain-like"/>
    <property type="match status" value="1"/>
</dbReference>
<dbReference type="InterPro" id="IPR016007">
    <property type="entry name" value="Alpha_rhamnosid"/>
</dbReference>
<dbReference type="GO" id="GO:0005975">
    <property type="term" value="P:carbohydrate metabolic process"/>
    <property type="evidence" value="ECO:0007669"/>
    <property type="project" value="InterPro"/>
</dbReference>
<evidence type="ECO:0000256" key="4">
    <source>
        <dbReference type="SAM" id="SignalP"/>
    </source>
</evidence>
<dbReference type="EMBL" id="FMZO01000001">
    <property type="protein sequence ID" value="SDC18569.1"/>
    <property type="molecule type" value="Genomic_DNA"/>
</dbReference>
<dbReference type="RefSeq" id="WP_090388469.1">
    <property type="nucleotide sequence ID" value="NZ_FMZO01000001.1"/>
</dbReference>
<dbReference type="STRING" id="1285928.SAMN04487894_101548"/>
<evidence type="ECO:0000256" key="1">
    <source>
        <dbReference type="ARBA" id="ARBA00001445"/>
    </source>
</evidence>
<proteinExistence type="predicted"/>
<dbReference type="Proteomes" id="UP000198757">
    <property type="component" value="Unassembled WGS sequence"/>
</dbReference>